<keyword evidence="9 12" id="KW-1133">Transmembrane helix</keyword>
<dbReference type="Gene3D" id="1.20.1300.10">
    <property type="entry name" value="Fumarate reductase/succinate dehydrogenase, transmembrane subunit"/>
    <property type="match status" value="1"/>
</dbReference>
<proteinExistence type="evidence at transcript level"/>
<sequence>MKGTTELYLRRSIIDGFITVPSYFNNIRRLVVHDAGRIAGFSSIGSTTFEGTSANVDASVQNIVNPNRNINRPLSPHLSIYEPQLTSTYSIFNRISGAFLTAVVLSGILFALEIGPLSLTYTSLYQSSFYANFGNYPKLTLSLVNFTLLAFCYHLANGIRHICWDMGLFMGSSRIIRVSEFLMLCIAFSAFAKIIQNVYF</sequence>
<keyword evidence="8" id="KW-0067">ATP-binding</keyword>
<keyword evidence="11 12" id="KW-0472">Membrane</keyword>
<dbReference type="GO" id="GO:0005743">
    <property type="term" value="C:mitochondrial inner membrane"/>
    <property type="evidence" value="ECO:0007669"/>
    <property type="project" value="UniProtKB-SubCell"/>
</dbReference>
<dbReference type="GO" id="GO:0006099">
    <property type="term" value="P:tricarboxylic acid cycle"/>
    <property type="evidence" value="ECO:0007669"/>
    <property type="project" value="InterPro"/>
</dbReference>
<dbReference type="PROSITE" id="PS01001">
    <property type="entry name" value="SDH_CYT_2"/>
    <property type="match status" value="1"/>
</dbReference>
<dbReference type="InterPro" id="IPR034804">
    <property type="entry name" value="SQR/QFR_C/D"/>
</dbReference>
<evidence type="ECO:0000256" key="3">
    <source>
        <dbReference type="ARBA" id="ARBA00011313"/>
    </source>
</evidence>
<dbReference type="Gene3D" id="3.30.420.40">
    <property type="match status" value="1"/>
</dbReference>
<dbReference type="GO" id="GO:0006121">
    <property type="term" value="P:mitochondrial electron transport, succinate to ubiquinone"/>
    <property type="evidence" value="ECO:0007669"/>
    <property type="project" value="TreeGrafter"/>
</dbReference>
<dbReference type="CDD" id="cd03499">
    <property type="entry name" value="SQR_TypeC_SdhC"/>
    <property type="match status" value="1"/>
</dbReference>
<dbReference type="Pfam" id="PF01127">
    <property type="entry name" value="Sdh_cyt"/>
    <property type="match status" value="1"/>
</dbReference>
<organism evidence="13">
    <name type="scientific">Taxus cuspidata</name>
    <name type="common">Japanese yew</name>
    <dbReference type="NCBI Taxonomy" id="99806"/>
    <lineage>
        <taxon>Eukaryota</taxon>
        <taxon>Viridiplantae</taxon>
        <taxon>Streptophyta</taxon>
        <taxon>Embryophyta</taxon>
        <taxon>Tracheophyta</taxon>
        <taxon>Spermatophyta</taxon>
        <taxon>Pinopsida</taxon>
        <taxon>Pinidae</taxon>
        <taxon>Conifers II</taxon>
        <taxon>Cupressales</taxon>
        <taxon>Taxaceae</taxon>
        <taxon>Taxus</taxon>
    </lineage>
</organism>
<keyword evidence="5 12" id="KW-0812">Transmembrane</keyword>
<comment type="subunit">
    <text evidence="3">Component of complex II composed of eight subunits in plants: four classical SDH subunits SDH1, SDH2, SDH3 and SDH4 (a flavoprotein (FP), an iron-sulfur protein (IP), and a cytochrome b composed of a large and a small subunit.), as well as four subunits unknown in mitochondria from bacteria and heterotrophic eukaryotes.</text>
</comment>
<feature type="transmembrane region" description="Helical" evidence="12">
    <location>
        <begin position="139"/>
        <end position="160"/>
    </location>
</feature>
<evidence type="ECO:0000256" key="1">
    <source>
        <dbReference type="ARBA" id="ARBA00004141"/>
    </source>
</evidence>
<dbReference type="InterPro" id="IPR018495">
    <property type="entry name" value="Succ_DH_cyt_bsu_CS"/>
</dbReference>
<evidence type="ECO:0000256" key="12">
    <source>
        <dbReference type="SAM" id="Phobius"/>
    </source>
</evidence>
<dbReference type="InterPro" id="IPR014314">
    <property type="entry name" value="Succ_DH_cytb556"/>
</dbReference>
<feature type="transmembrane region" description="Helical" evidence="12">
    <location>
        <begin position="98"/>
        <end position="119"/>
    </location>
</feature>
<keyword evidence="10" id="KW-0408">Iron</keyword>
<keyword evidence="7" id="KW-0547">Nucleotide-binding</keyword>
<dbReference type="GO" id="GO:0009055">
    <property type="term" value="F:electron transfer activity"/>
    <property type="evidence" value="ECO:0007669"/>
    <property type="project" value="InterPro"/>
</dbReference>
<dbReference type="NCBIfam" id="TIGR02970">
    <property type="entry name" value="succ_dehyd_cytB"/>
    <property type="match status" value="1"/>
</dbReference>
<evidence type="ECO:0000256" key="9">
    <source>
        <dbReference type="ARBA" id="ARBA00022989"/>
    </source>
</evidence>
<dbReference type="Pfam" id="PF00012">
    <property type="entry name" value="HSP70"/>
    <property type="match status" value="1"/>
</dbReference>
<dbReference type="AlphaFoldDB" id="A0A6B9XMT0"/>
<dbReference type="EMBL" id="MN886617">
    <property type="protein sequence ID" value="QHR84558.1"/>
    <property type="molecule type" value="mRNA"/>
</dbReference>
<comment type="subcellular location">
    <subcellularLocation>
        <location evidence="1">Membrane</location>
        <topology evidence="1">Multi-pass membrane protein</topology>
    </subcellularLocation>
    <subcellularLocation>
        <location evidence="2">Mitochondrion inner membrane</location>
        <topology evidence="2">Single-pass membrane protein</topology>
    </subcellularLocation>
</comment>
<evidence type="ECO:0000256" key="8">
    <source>
        <dbReference type="ARBA" id="ARBA00022840"/>
    </source>
</evidence>
<evidence type="ECO:0000313" key="13">
    <source>
        <dbReference type="EMBL" id="QHR84558.1"/>
    </source>
</evidence>
<evidence type="ECO:0000256" key="11">
    <source>
        <dbReference type="ARBA" id="ARBA00023136"/>
    </source>
</evidence>
<reference evidence="13" key="1">
    <citation type="journal article" date="2020" name="BMC Evol. Biol.">
        <title>The complete mitochondrial genome of Taxus cuspidata (Taxaceae): eight protein-coding genes have transferred to the nuclear genome.</title>
        <authorList>
            <person name="Kan S.L."/>
            <person name="Shen T.T."/>
            <person name="Gong P."/>
            <person name="Ran J.H."/>
            <person name="Wang X.Q."/>
        </authorList>
    </citation>
    <scope>NUCLEOTIDE SEQUENCE</scope>
</reference>
<protein>
    <submittedName>
        <fullName evidence="13">Succinate dehydrogenase cytochrome subunit 3</fullName>
    </submittedName>
</protein>
<dbReference type="InterPro" id="IPR013126">
    <property type="entry name" value="Hsp_70_fam"/>
</dbReference>
<evidence type="ECO:0000256" key="4">
    <source>
        <dbReference type="ARBA" id="ARBA00022617"/>
    </source>
</evidence>
<dbReference type="GO" id="GO:0045273">
    <property type="term" value="C:respiratory chain complex II (succinate dehydrogenase)"/>
    <property type="evidence" value="ECO:0007669"/>
    <property type="project" value="UniProtKB-ARBA"/>
</dbReference>
<evidence type="ECO:0000256" key="7">
    <source>
        <dbReference type="ARBA" id="ARBA00022741"/>
    </source>
</evidence>
<dbReference type="PANTHER" id="PTHR10978:SF5">
    <property type="entry name" value="SUCCINATE DEHYDROGENASE CYTOCHROME B560 SUBUNIT, MITOCHONDRIAL"/>
    <property type="match status" value="1"/>
</dbReference>
<keyword evidence="6" id="KW-0479">Metal-binding</keyword>
<feature type="transmembrane region" description="Helical" evidence="12">
    <location>
        <begin position="181"/>
        <end position="199"/>
    </location>
</feature>
<evidence type="ECO:0000256" key="5">
    <source>
        <dbReference type="ARBA" id="ARBA00022692"/>
    </source>
</evidence>
<evidence type="ECO:0000256" key="10">
    <source>
        <dbReference type="ARBA" id="ARBA00023004"/>
    </source>
</evidence>
<dbReference type="GO" id="GO:0046872">
    <property type="term" value="F:metal ion binding"/>
    <property type="evidence" value="ECO:0007669"/>
    <property type="project" value="UniProtKB-KW"/>
</dbReference>
<dbReference type="SUPFAM" id="SSF81343">
    <property type="entry name" value="Fumarate reductase respiratory complex transmembrane subunits"/>
    <property type="match status" value="1"/>
</dbReference>
<evidence type="ECO:0000256" key="6">
    <source>
        <dbReference type="ARBA" id="ARBA00022723"/>
    </source>
</evidence>
<name>A0A6B9XMT0_TAXCU</name>
<dbReference type="PANTHER" id="PTHR10978">
    <property type="entry name" value="SUCCINATE DEHYDROGENASE CYTOCHROME B560 SUBUNIT"/>
    <property type="match status" value="1"/>
</dbReference>
<dbReference type="GO" id="GO:0005524">
    <property type="term" value="F:ATP binding"/>
    <property type="evidence" value="ECO:0007669"/>
    <property type="project" value="UniProtKB-KW"/>
</dbReference>
<dbReference type="InterPro" id="IPR000701">
    <property type="entry name" value="SuccDH_FuR_B_TM-su"/>
</dbReference>
<keyword evidence="4" id="KW-0349">Heme</keyword>
<evidence type="ECO:0000256" key="2">
    <source>
        <dbReference type="ARBA" id="ARBA00004434"/>
    </source>
</evidence>
<dbReference type="GO" id="GO:0140662">
    <property type="term" value="F:ATP-dependent protein folding chaperone"/>
    <property type="evidence" value="ECO:0007669"/>
    <property type="project" value="InterPro"/>
</dbReference>
<gene>
    <name evidence="13" type="primary">sdh3</name>
</gene>
<accession>A0A6B9XMT0</accession>